<proteinExistence type="predicted"/>
<sequence>MRRLCTIRIAGGAVSFGGCSFRIHSFRKAFLSKAWRQGKIHLEFPYLTRSVSFIGGGGSRSSDVSFDFIRKEHVHEWVRVWFSLKESIGIIQYCVLVANRFWMLKNSCRI</sequence>
<dbReference type="Proteomes" id="UP001054837">
    <property type="component" value="Unassembled WGS sequence"/>
</dbReference>
<dbReference type="EMBL" id="BPLQ01005166">
    <property type="protein sequence ID" value="GIY13019.1"/>
    <property type="molecule type" value="Genomic_DNA"/>
</dbReference>
<protein>
    <submittedName>
        <fullName evidence="1">Uncharacterized protein</fullName>
    </submittedName>
</protein>
<comment type="caution">
    <text evidence="1">The sequence shown here is derived from an EMBL/GenBank/DDBJ whole genome shotgun (WGS) entry which is preliminary data.</text>
</comment>
<evidence type="ECO:0000313" key="1">
    <source>
        <dbReference type="EMBL" id="GIY13019.1"/>
    </source>
</evidence>
<dbReference type="AlphaFoldDB" id="A0AAV4QW31"/>
<dbReference type="PROSITE" id="PS51257">
    <property type="entry name" value="PROKAR_LIPOPROTEIN"/>
    <property type="match status" value="1"/>
</dbReference>
<reference evidence="1 2" key="1">
    <citation type="submission" date="2021-06" db="EMBL/GenBank/DDBJ databases">
        <title>Caerostris darwini draft genome.</title>
        <authorList>
            <person name="Kono N."/>
            <person name="Arakawa K."/>
        </authorList>
    </citation>
    <scope>NUCLEOTIDE SEQUENCE [LARGE SCALE GENOMIC DNA]</scope>
</reference>
<evidence type="ECO:0000313" key="2">
    <source>
        <dbReference type="Proteomes" id="UP001054837"/>
    </source>
</evidence>
<keyword evidence="2" id="KW-1185">Reference proteome</keyword>
<gene>
    <name evidence="1" type="ORF">CDAR_96491</name>
</gene>
<accession>A0AAV4QW31</accession>
<name>A0AAV4QW31_9ARAC</name>
<organism evidence="1 2">
    <name type="scientific">Caerostris darwini</name>
    <dbReference type="NCBI Taxonomy" id="1538125"/>
    <lineage>
        <taxon>Eukaryota</taxon>
        <taxon>Metazoa</taxon>
        <taxon>Ecdysozoa</taxon>
        <taxon>Arthropoda</taxon>
        <taxon>Chelicerata</taxon>
        <taxon>Arachnida</taxon>
        <taxon>Araneae</taxon>
        <taxon>Araneomorphae</taxon>
        <taxon>Entelegynae</taxon>
        <taxon>Araneoidea</taxon>
        <taxon>Araneidae</taxon>
        <taxon>Caerostris</taxon>
    </lineage>
</organism>